<gene>
    <name evidence="5" type="ORF">DRJ21_00035</name>
</gene>
<proteinExistence type="predicted"/>
<keyword evidence="4" id="KW-0457">Lysine biosynthesis</keyword>
<dbReference type="InterPro" id="IPR011004">
    <property type="entry name" value="Trimer_LpxA-like_sf"/>
</dbReference>
<keyword evidence="3" id="KW-0220">Diaminopimelate biosynthesis</keyword>
<dbReference type="InterPro" id="IPR018357">
    <property type="entry name" value="Hexapep_transf_CS"/>
</dbReference>
<dbReference type="Gene3D" id="2.160.10.10">
    <property type="entry name" value="Hexapeptide repeat proteins"/>
    <property type="match status" value="1"/>
</dbReference>
<dbReference type="GO" id="GO:0016740">
    <property type="term" value="F:transferase activity"/>
    <property type="evidence" value="ECO:0007669"/>
    <property type="project" value="UniProtKB-KW"/>
</dbReference>
<comment type="caution">
    <text evidence="5">The sequence shown here is derived from an EMBL/GenBank/DDBJ whole genome shotgun (WGS) entry which is preliminary data.</text>
</comment>
<name>A0A497EWW2_9CREN</name>
<dbReference type="Proteomes" id="UP000281962">
    <property type="component" value="Unassembled WGS sequence"/>
</dbReference>
<dbReference type="PROSITE" id="PS00101">
    <property type="entry name" value="HEXAPEP_TRANSFERASES"/>
    <property type="match status" value="1"/>
</dbReference>
<evidence type="ECO:0000256" key="2">
    <source>
        <dbReference type="ARBA" id="ARBA00022679"/>
    </source>
</evidence>
<dbReference type="Pfam" id="PF00132">
    <property type="entry name" value="Hexapep"/>
    <property type="match status" value="2"/>
</dbReference>
<dbReference type="InterPro" id="IPR001451">
    <property type="entry name" value="Hexapep"/>
</dbReference>
<evidence type="ECO:0000256" key="1">
    <source>
        <dbReference type="ARBA" id="ARBA00022605"/>
    </source>
</evidence>
<evidence type="ECO:0000313" key="6">
    <source>
        <dbReference type="Proteomes" id="UP000281962"/>
    </source>
</evidence>
<dbReference type="CDD" id="cd03358">
    <property type="entry name" value="LbH_WxcM_N_like"/>
    <property type="match status" value="1"/>
</dbReference>
<dbReference type="AlphaFoldDB" id="A0A497EWW2"/>
<organism evidence="5 6">
    <name type="scientific">Thermoproteota archaeon</name>
    <dbReference type="NCBI Taxonomy" id="2056631"/>
    <lineage>
        <taxon>Archaea</taxon>
        <taxon>Thermoproteota</taxon>
    </lineage>
</organism>
<keyword evidence="2" id="KW-0808">Transferase</keyword>
<reference evidence="5 6" key="1">
    <citation type="submission" date="2018-06" db="EMBL/GenBank/DDBJ databases">
        <title>Extensive metabolic versatility and redundancy in microbially diverse, dynamic hydrothermal sediments.</title>
        <authorList>
            <person name="Dombrowski N."/>
            <person name="Teske A."/>
            <person name="Baker B.J."/>
        </authorList>
    </citation>
    <scope>NUCLEOTIDE SEQUENCE [LARGE SCALE GENOMIC DNA]</scope>
    <source>
        <strain evidence="5">B30_G17</strain>
    </source>
</reference>
<accession>A0A497EWW2</accession>
<evidence type="ECO:0000256" key="3">
    <source>
        <dbReference type="ARBA" id="ARBA00022915"/>
    </source>
</evidence>
<dbReference type="SUPFAM" id="SSF51161">
    <property type="entry name" value="Trimeric LpxA-like enzymes"/>
    <property type="match status" value="1"/>
</dbReference>
<sequence length="234" mass="25018">MHYISRKAKIIDVLFEGECIILGPTSIGPKSFIGNNIIIGYPIRRSLKSLISNGRVSLDNYDEVSSGAKIGAECLIRSNSIIYENVIIGDRLETGHNILIRENTHIGNNVKIGSGTIIDGQVRIGDNVNIQSSVYIPIGCIIEDNVFIGPRACLTNDKYPPSKKLKGVTIKRNAVIGANSTLIAGVTIGEGAVVAAGAVVTKNVPPKSVVAGIPARIIGSLDSYLEKKVIWEKT</sequence>
<evidence type="ECO:0000256" key="4">
    <source>
        <dbReference type="ARBA" id="ARBA00023154"/>
    </source>
</evidence>
<dbReference type="PANTHER" id="PTHR43300:SF10">
    <property type="entry name" value="2,3,4,5-TETRAHYDROPYRIDINE-2,6-DICARBOXYLATE N-ACETYLTRANSFERASE"/>
    <property type="match status" value="1"/>
</dbReference>
<protein>
    <submittedName>
        <fullName evidence="5">N-acetyltransferase</fullName>
    </submittedName>
</protein>
<dbReference type="PANTHER" id="PTHR43300">
    <property type="entry name" value="ACETYLTRANSFERASE"/>
    <property type="match status" value="1"/>
</dbReference>
<evidence type="ECO:0000313" key="5">
    <source>
        <dbReference type="EMBL" id="RLE51471.1"/>
    </source>
</evidence>
<dbReference type="InterPro" id="IPR050179">
    <property type="entry name" value="Trans_hexapeptide_repeat"/>
</dbReference>
<dbReference type="EMBL" id="QMQY01000001">
    <property type="protein sequence ID" value="RLE51471.1"/>
    <property type="molecule type" value="Genomic_DNA"/>
</dbReference>
<keyword evidence="1" id="KW-0028">Amino-acid biosynthesis</keyword>